<dbReference type="CDD" id="cd05018">
    <property type="entry name" value="CoxG"/>
    <property type="match status" value="1"/>
</dbReference>
<dbReference type="InterPro" id="IPR023393">
    <property type="entry name" value="START-like_dom_sf"/>
</dbReference>
<sequence length="158" mass="17832">MKFSGQFTVPANRPAVFERLLDPLTLGNCVDGVRDIETIDDRNYRAILETKLAYIRFRFAIDVELTEIDDPSRVVVRAVGNPLGVVGRIVAEAETRLEEREDGTVVSYDLDMSVAGKLGSIGQPIFRSKAREMENAFARKFSETFRRDQLQEASDARF</sequence>
<dbReference type="PANTHER" id="PTHR38588">
    <property type="entry name" value="BLL0334 PROTEIN"/>
    <property type="match status" value="1"/>
</dbReference>
<evidence type="ECO:0008006" key="3">
    <source>
        <dbReference type="Google" id="ProtNLM"/>
    </source>
</evidence>
<keyword evidence="2" id="KW-1185">Reference proteome</keyword>
<organism evidence="1 2">
    <name type="scientific">Borborobacter arsenicus</name>
    <dbReference type="NCBI Taxonomy" id="1851146"/>
    <lineage>
        <taxon>Bacteria</taxon>
        <taxon>Pseudomonadati</taxon>
        <taxon>Pseudomonadota</taxon>
        <taxon>Alphaproteobacteria</taxon>
        <taxon>Hyphomicrobiales</taxon>
        <taxon>Phyllobacteriaceae</taxon>
        <taxon>Borborobacter</taxon>
    </lineage>
</organism>
<dbReference type="OrthoDB" id="9808623at2"/>
<evidence type="ECO:0000313" key="2">
    <source>
        <dbReference type="Proteomes" id="UP000281647"/>
    </source>
</evidence>
<name>A0A432V2G1_9HYPH</name>
<dbReference type="EMBL" id="RKST01000020">
    <property type="protein sequence ID" value="RUM96305.1"/>
    <property type="molecule type" value="Genomic_DNA"/>
</dbReference>
<dbReference type="PANTHER" id="PTHR38588:SF1">
    <property type="entry name" value="BLL0334 PROTEIN"/>
    <property type="match status" value="1"/>
</dbReference>
<accession>A0A432V2G1</accession>
<dbReference type="Proteomes" id="UP000281647">
    <property type="component" value="Unassembled WGS sequence"/>
</dbReference>
<reference evidence="1 2" key="1">
    <citation type="submission" date="2018-11" db="EMBL/GenBank/DDBJ databases">
        <title>Pseudaminobacter arsenicus sp. nov., an arsenic-resistant bacterium isolated from arsenic-rich aquifers.</title>
        <authorList>
            <person name="Mu Y."/>
        </authorList>
    </citation>
    <scope>NUCLEOTIDE SEQUENCE [LARGE SCALE GENOMIC DNA]</scope>
    <source>
        <strain evidence="1 2">CB3</strain>
    </source>
</reference>
<dbReference type="Pfam" id="PF06240">
    <property type="entry name" value="COXG"/>
    <property type="match status" value="1"/>
</dbReference>
<proteinExistence type="predicted"/>
<protein>
    <recommendedName>
        <fullName evidence="3">Carbon monoxide dehydrogenase</fullName>
    </recommendedName>
</protein>
<dbReference type="SUPFAM" id="SSF55961">
    <property type="entry name" value="Bet v1-like"/>
    <property type="match status" value="1"/>
</dbReference>
<dbReference type="AlphaFoldDB" id="A0A432V2G1"/>
<comment type="caution">
    <text evidence="1">The sequence shown here is derived from an EMBL/GenBank/DDBJ whole genome shotgun (WGS) entry which is preliminary data.</text>
</comment>
<gene>
    <name evidence="1" type="ORF">EET67_18310</name>
</gene>
<dbReference type="Gene3D" id="3.30.530.20">
    <property type="match status" value="1"/>
</dbReference>
<evidence type="ECO:0000313" key="1">
    <source>
        <dbReference type="EMBL" id="RUM96305.1"/>
    </source>
</evidence>
<dbReference type="RefSeq" id="WP_128627990.1">
    <property type="nucleotide sequence ID" value="NZ_RKST01000020.1"/>
</dbReference>
<dbReference type="InterPro" id="IPR010419">
    <property type="entry name" value="CO_DH_gsu"/>
</dbReference>